<feature type="transmembrane region" description="Helical" evidence="1">
    <location>
        <begin position="112"/>
        <end position="134"/>
    </location>
</feature>
<feature type="transmembrane region" description="Helical" evidence="1">
    <location>
        <begin position="784"/>
        <end position="802"/>
    </location>
</feature>
<dbReference type="Proteomes" id="UP000039865">
    <property type="component" value="Unassembled WGS sequence"/>
</dbReference>
<accession>A0A078AIX6</accession>
<protein>
    <recommendedName>
        <fullName evidence="4">tRNA (GuanineN(7))methyltransferase</fullName>
    </recommendedName>
</protein>
<feature type="transmembrane region" description="Helical" evidence="1">
    <location>
        <begin position="848"/>
        <end position="871"/>
    </location>
</feature>
<organism evidence="2 3">
    <name type="scientific">Stylonychia lemnae</name>
    <name type="common">Ciliate</name>
    <dbReference type="NCBI Taxonomy" id="5949"/>
    <lineage>
        <taxon>Eukaryota</taxon>
        <taxon>Sar</taxon>
        <taxon>Alveolata</taxon>
        <taxon>Ciliophora</taxon>
        <taxon>Intramacronucleata</taxon>
        <taxon>Spirotrichea</taxon>
        <taxon>Stichotrichia</taxon>
        <taxon>Sporadotrichida</taxon>
        <taxon>Oxytrichidae</taxon>
        <taxon>Stylonychinae</taxon>
        <taxon>Stylonychia</taxon>
    </lineage>
</organism>
<feature type="transmembrane region" description="Helical" evidence="1">
    <location>
        <begin position="724"/>
        <end position="744"/>
    </location>
</feature>
<dbReference type="PANTHER" id="PTHR13018:SF5">
    <property type="entry name" value="RE44586P"/>
    <property type="match status" value="1"/>
</dbReference>
<dbReference type="GO" id="GO:0005227">
    <property type="term" value="F:calcium-activated cation channel activity"/>
    <property type="evidence" value="ECO:0007669"/>
    <property type="project" value="InterPro"/>
</dbReference>
<name>A0A078AIX6_STYLE</name>
<keyword evidence="3" id="KW-1185">Reference proteome</keyword>
<evidence type="ECO:0000313" key="3">
    <source>
        <dbReference type="Proteomes" id="UP000039865"/>
    </source>
</evidence>
<dbReference type="EMBL" id="CCKQ01009282">
    <property type="protein sequence ID" value="CDW80758.1"/>
    <property type="molecule type" value="Genomic_DNA"/>
</dbReference>
<feature type="transmembrane region" description="Helical" evidence="1">
    <location>
        <begin position="503"/>
        <end position="526"/>
    </location>
</feature>
<dbReference type="AlphaFoldDB" id="A0A078AIX6"/>
<keyword evidence="1" id="KW-0812">Transmembrane</keyword>
<keyword evidence="1" id="KW-1133">Transmembrane helix</keyword>
<dbReference type="InterPro" id="IPR045122">
    <property type="entry name" value="Csc1-like"/>
</dbReference>
<dbReference type="PANTHER" id="PTHR13018">
    <property type="entry name" value="PROBABLE MEMBRANE PROTEIN DUF221-RELATED"/>
    <property type="match status" value="1"/>
</dbReference>
<proteinExistence type="predicted"/>
<dbReference type="OrthoDB" id="297739at2759"/>
<dbReference type="GO" id="GO:0005886">
    <property type="term" value="C:plasma membrane"/>
    <property type="evidence" value="ECO:0007669"/>
    <property type="project" value="TreeGrafter"/>
</dbReference>
<evidence type="ECO:0008006" key="4">
    <source>
        <dbReference type="Google" id="ProtNLM"/>
    </source>
</evidence>
<gene>
    <name evidence="2" type="primary">Contig19463.g20640</name>
    <name evidence="2" type="ORF">STYLEM_9762</name>
</gene>
<feature type="transmembrane region" description="Helical" evidence="1">
    <location>
        <begin position="278"/>
        <end position="298"/>
    </location>
</feature>
<keyword evidence="1" id="KW-0472">Membrane</keyword>
<evidence type="ECO:0000256" key="1">
    <source>
        <dbReference type="SAM" id="Phobius"/>
    </source>
</evidence>
<sequence length="1106" mass="127919">MSAVDNTDHYQKIETPFKYKPTPLNVQQINQAKSTIDNNHPLARIPLLKALPYLRLCGCCLKKPKKDYRLAMKKALLHKMDMRMPKTDMKLEEDPFLRLGFGMNAYYDTLKYLMVLMLLLFVFSLPSVFIYASYGGLAKQSMAFITKYSLGNMGGSETLCKIAPMESQFVQMECQSGRFHFDKFDFGIIPGNSKTQNYCLRNDITTPCSEEFDQAKVKAYIQKECFKTNECQLDVQKIRGMITNTVTAKSKLCLEETSNFFVQIPCTFHKEENQDRRVQGLVIGCMGVFISLFFVVYVDYLKSIFKNLNIEWDVKTITAGDYSVELDISEKMWKNFLEKIYKQDIAATKLSQFRKYLIEQLENNFSRLPDLGFEDQKVERIRISMLTFAFDNADLINLLKQRGLAIKLEKYDKMREINKKIDHLKQTSLEKYNRPVTAFLTLENEEGLNRCKAYKDTVTVNEFADIRSLLDQELDFEDAAEPTDIIWENRHFTRWDRIKRTSIVISCVFLLLSISFIFIFTCSKIANKAILKYPAADCQDVAKTQGNSFAANAFAEWDRNFDKDDKEKAEPIYMSTLKCYCDIQKKEDKSFTKSTTVNGTRLEDTTNSYVQKPICYTYLQDKLLSQVLGGIMSFAIVAINSVLRIVLITLIKWIGEDTYSQQLKSITNGVFITQFLNTGFLMLLVQANLGEVGFPLADKVFNGPFYDYLPLWYTAVGYKLTQTMIINSIFPIIEFGIAFSKLWVFRKMDRSWGKDTYKTKKTNMQQYVDIYSGPEYLIHFKYSGILNVTFVTMMYGLGIPLLFPIAAWTYFVLYSLERILTAYFYQLPPTFDDQMTKNALGKMRWATIFYLFFGYWMLSSKIIFSSQYNLISVTNELMKSNHTIRSIRVDQAYPLLFMGLCVFVIILMQSFFKKTLKKWGFTFGGSKINVDENLPYFFESIRLRDADWLLKENQNLKEEYGFSIISSQVAKTLDTVGTPKKAIQGVPYYIILANPLYYRDFQYICCDVPSRDTLIKDDDDDEGNDCEQSDIVSIVLNMAYIPDEVLNEFKFETGFHKQFRPAMDFYLAKKGKKSIKDKKASKAKKDEQVVPAAGGLLMGKLAKMMQ</sequence>
<evidence type="ECO:0000313" key="2">
    <source>
        <dbReference type="EMBL" id="CDW80758.1"/>
    </source>
</evidence>
<feature type="transmembrane region" description="Helical" evidence="1">
    <location>
        <begin position="631"/>
        <end position="654"/>
    </location>
</feature>
<feature type="transmembrane region" description="Helical" evidence="1">
    <location>
        <begin position="891"/>
        <end position="912"/>
    </location>
</feature>
<reference evidence="2 3" key="1">
    <citation type="submission" date="2014-06" db="EMBL/GenBank/DDBJ databases">
        <authorList>
            <person name="Swart Estienne"/>
        </authorList>
    </citation>
    <scope>NUCLEOTIDE SEQUENCE [LARGE SCALE GENOMIC DNA]</scope>
    <source>
        <strain evidence="2 3">130c</strain>
    </source>
</reference>
<dbReference type="InParanoid" id="A0A078AIX6"/>
<feature type="transmembrane region" description="Helical" evidence="1">
    <location>
        <begin position="666"/>
        <end position="685"/>
    </location>
</feature>